<comment type="caution">
    <text evidence="2">The sequence shown here is derived from an EMBL/GenBank/DDBJ whole genome shotgun (WGS) entry which is preliminary data.</text>
</comment>
<reference evidence="3" key="1">
    <citation type="journal article" date="2019" name="Int. J. Syst. Evol. Microbiol.">
        <title>The Global Catalogue of Microorganisms (GCM) 10K type strain sequencing project: providing services to taxonomists for standard genome sequencing and annotation.</title>
        <authorList>
            <consortium name="The Broad Institute Genomics Platform"/>
            <consortium name="The Broad Institute Genome Sequencing Center for Infectious Disease"/>
            <person name="Wu L."/>
            <person name="Ma J."/>
        </authorList>
    </citation>
    <scope>NUCLEOTIDE SEQUENCE [LARGE SCALE GENOMIC DNA]</scope>
    <source>
        <strain evidence="3">JCM 14307</strain>
    </source>
</reference>
<dbReference type="EMBL" id="BAAANF010000002">
    <property type="protein sequence ID" value="GAA1668438.1"/>
    <property type="molecule type" value="Genomic_DNA"/>
</dbReference>
<evidence type="ECO:0000256" key="1">
    <source>
        <dbReference type="SAM" id="SignalP"/>
    </source>
</evidence>
<protein>
    <submittedName>
        <fullName evidence="2">Uncharacterized protein</fullName>
    </submittedName>
</protein>
<keyword evidence="3" id="KW-1185">Reference proteome</keyword>
<name>A0ABP4SA54_9ACTN</name>
<sequence length="141" mass="14990">MTFSLRRVFVAAPLFGLLMATGVVAPGAGAAEAEAVTCVRSSNEPDSVLGGIGYGYRNWPGGDAKVRVTYSIAGTVKMIRVRKAQNGSSTSTTLLGTRGRKVTKTVSLNYQPRGDGTLWFEPRGDSSTTGRVIYSFCLYKG</sequence>
<keyword evidence="1" id="KW-0732">Signal</keyword>
<dbReference type="RefSeq" id="WP_344145338.1">
    <property type="nucleotide sequence ID" value="NZ_BAAANF010000002.1"/>
</dbReference>
<dbReference type="Proteomes" id="UP001500280">
    <property type="component" value="Unassembled WGS sequence"/>
</dbReference>
<feature type="chain" id="PRO_5045079570" evidence="1">
    <location>
        <begin position="26"/>
        <end position="141"/>
    </location>
</feature>
<evidence type="ECO:0000313" key="3">
    <source>
        <dbReference type="Proteomes" id="UP001500280"/>
    </source>
</evidence>
<proteinExistence type="predicted"/>
<gene>
    <name evidence="2" type="ORF">GCM10009745_08580</name>
</gene>
<organism evidence="2 3">
    <name type="scientific">Kribbella yunnanensis</name>
    <dbReference type="NCBI Taxonomy" id="190194"/>
    <lineage>
        <taxon>Bacteria</taxon>
        <taxon>Bacillati</taxon>
        <taxon>Actinomycetota</taxon>
        <taxon>Actinomycetes</taxon>
        <taxon>Propionibacteriales</taxon>
        <taxon>Kribbellaceae</taxon>
        <taxon>Kribbella</taxon>
    </lineage>
</organism>
<evidence type="ECO:0000313" key="2">
    <source>
        <dbReference type="EMBL" id="GAA1668438.1"/>
    </source>
</evidence>
<feature type="signal peptide" evidence="1">
    <location>
        <begin position="1"/>
        <end position="25"/>
    </location>
</feature>
<accession>A0ABP4SA54</accession>